<dbReference type="eggNOG" id="ENOG502RN7X">
    <property type="taxonomic scope" value="Eukaryota"/>
</dbReference>
<dbReference type="OMA" id="ASHQCAK"/>
<dbReference type="OrthoDB" id="5207704at2759"/>
<dbReference type="AlphaFoldDB" id="A0A066XB64"/>
<dbReference type="EMBL" id="JMSE01000964">
    <property type="protein sequence ID" value="KDN66162.1"/>
    <property type="molecule type" value="Genomic_DNA"/>
</dbReference>
<dbReference type="HOGENOM" id="CLU_897166_0_0_1"/>
<gene>
    <name evidence="2" type="ORF">CSUB01_04703</name>
</gene>
<name>A0A066XB64_COLSU</name>
<organism evidence="2 3">
    <name type="scientific">Colletotrichum sublineola</name>
    <name type="common">Sorghum anthracnose fungus</name>
    <dbReference type="NCBI Taxonomy" id="1173701"/>
    <lineage>
        <taxon>Eukaryota</taxon>
        <taxon>Fungi</taxon>
        <taxon>Dikarya</taxon>
        <taxon>Ascomycota</taxon>
        <taxon>Pezizomycotina</taxon>
        <taxon>Sordariomycetes</taxon>
        <taxon>Hypocreomycetidae</taxon>
        <taxon>Glomerellales</taxon>
        <taxon>Glomerellaceae</taxon>
        <taxon>Colletotrichum</taxon>
        <taxon>Colletotrichum graminicola species complex</taxon>
    </lineage>
</organism>
<evidence type="ECO:0000313" key="3">
    <source>
        <dbReference type="Proteomes" id="UP000027238"/>
    </source>
</evidence>
<comment type="caution">
    <text evidence="2">The sequence shown here is derived from an EMBL/GenBank/DDBJ whole genome shotgun (WGS) entry which is preliminary data.</text>
</comment>
<reference evidence="3" key="1">
    <citation type="journal article" date="2014" name="Genome Announc.">
        <title>Draft genome sequence of Colletotrichum sublineola, a destructive pathogen of cultivated sorghum.</title>
        <authorList>
            <person name="Baroncelli R."/>
            <person name="Sanz-Martin J.M."/>
            <person name="Rech G.E."/>
            <person name="Sukno S.A."/>
            <person name="Thon M.R."/>
        </authorList>
    </citation>
    <scope>NUCLEOTIDE SEQUENCE [LARGE SCALE GENOMIC DNA]</scope>
    <source>
        <strain evidence="3">TX430BB</strain>
    </source>
</reference>
<sequence>MGLALNSTSDALDLTQRYLPPGPSQVSRPRPRAHYNGAYYHADGSIVLNRELAEHKLPLLGLVLLANHQKATRSQRQTRRRQISRSNRQWCTGEAAEGRALAMSGQKLPGGQRRRTPSLEREEAFRDTRTTKALTCPQDAHDISELYRVGLLYDDEHLRGSGFGFEAIDRDGPGYTVRPAKRARKTKAREASDDADLQLALDFSLAELGRGESFAQFLCSPDLEESSSDAESTTGTYSARLAPLHFVSEVLHSSQYFSDDTPDMTTDSESESGSESDSISYPDESACKPHCTMTRGGSREPSSASHQCAKAWMILGDGS</sequence>
<evidence type="ECO:0000256" key="1">
    <source>
        <dbReference type="SAM" id="MobiDB-lite"/>
    </source>
</evidence>
<protein>
    <submittedName>
        <fullName evidence="2">Uncharacterized protein</fullName>
    </submittedName>
</protein>
<feature type="region of interest" description="Disordered" evidence="1">
    <location>
        <begin position="70"/>
        <end position="128"/>
    </location>
</feature>
<feature type="compositionally biased region" description="Acidic residues" evidence="1">
    <location>
        <begin position="260"/>
        <end position="274"/>
    </location>
</feature>
<dbReference type="Proteomes" id="UP000027238">
    <property type="component" value="Unassembled WGS sequence"/>
</dbReference>
<feature type="compositionally biased region" description="Basic residues" evidence="1">
    <location>
        <begin position="70"/>
        <end position="83"/>
    </location>
</feature>
<accession>A0A066XB64</accession>
<proteinExistence type="predicted"/>
<evidence type="ECO:0000313" key="2">
    <source>
        <dbReference type="EMBL" id="KDN66162.1"/>
    </source>
</evidence>
<keyword evidence="3" id="KW-1185">Reference proteome</keyword>
<feature type="region of interest" description="Disordered" evidence="1">
    <location>
        <begin position="257"/>
        <end position="306"/>
    </location>
</feature>
<feature type="compositionally biased region" description="Basic and acidic residues" evidence="1">
    <location>
        <begin position="117"/>
        <end position="128"/>
    </location>
</feature>